<dbReference type="Pfam" id="PF04012">
    <property type="entry name" value="PspA_IM30"/>
    <property type="match status" value="1"/>
</dbReference>
<dbReference type="NCBIfam" id="TIGR02977">
    <property type="entry name" value="phageshock_pspA"/>
    <property type="match status" value="1"/>
</dbReference>
<evidence type="ECO:0000256" key="2">
    <source>
        <dbReference type="SAM" id="Coils"/>
    </source>
</evidence>
<keyword evidence="2" id="KW-0175">Coiled coil</keyword>
<dbReference type="PANTHER" id="PTHR31088:SF6">
    <property type="entry name" value="PHAGE SHOCK PROTEIN A"/>
    <property type="match status" value="1"/>
</dbReference>
<accession>A0A363UNT9</accession>
<protein>
    <submittedName>
        <fullName evidence="3">Phage shock protein PspA</fullName>
    </submittedName>
</protein>
<keyword evidence="4" id="KW-1185">Reference proteome</keyword>
<dbReference type="GO" id="GO:0005829">
    <property type="term" value="C:cytosol"/>
    <property type="evidence" value="ECO:0007669"/>
    <property type="project" value="TreeGrafter"/>
</dbReference>
<dbReference type="Proteomes" id="UP000251800">
    <property type="component" value="Unassembled WGS sequence"/>
</dbReference>
<evidence type="ECO:0000256" key="1">
    <source>
        <dbReference type="ARBA" id="ARBA00043985"/>
    </source>
</evidence>
<name>A0A363UNT9_9GAMM</name>
<dbReference type="RefSeq" id="WP_109719206.1">
    <property type="nucleotide sequence ID" value="NZ_QEQK01000003.1"/>
</dbReference>
<organism evidence="3 4">
    <name type="scientific">Abyssibacter profundi</name>
    <dbReference type="NCBI Taxonomy" id="2182787"/>
    <lineage>
        <taxon>Bacteria</taxon>
        <taxon>Pseudomonadati</taxon>
        <taxon>Pseudomonadota</taxon>
        <taxon>Gammaproteobacteria</taxon>
        <taxon>Chromatiales</taxon>
        <taxon>Oceanococcaceae</taxon>
        <taxon>Abyssibacter</taxon>
    </lineage>
</organism>
<comment type="similarity">
    <text evidence="1">Belongs to the PspA/Vipp/IM30 family.</text>
</comment>
<dbReference type="PANTHER" id="PTHR31088">
    <property type="entry name" value="MEMBRANE-ASSOCIATED PROTEIN VIPP1, CHLOROPLASTIC"/>
    <property type="match status" value="1"/>
</dbReference>
<dbReference type="EMBL" id="QEQK01000003">
    <property type="protein sequence ID" value="PWN57126.1"/>
    <property type="molecule type" value="Genomic_DNA"/>
</dbReference>
<proteinExistence type="inferred from homology"/>
<feature type="coiled-coil region" evidence="2">
    <location>
        <begin position="161"/>
        <end position="209"/>
    </location>
</feature>
<dbReference type="InterPro" id="IPR014319">
    <property type="entry name" value="Phageshock_PspA"/>
</dbReference>
<feature type="coiled-coil region" evidence="2">
    <location>
        <begin position="54"/>
        <end position="135"/>
    </location>
</feature>
<dbReference type="GO" id="GO:0009271">
    <property type="term" value="P:phage shock"/>
    <property type="evidence" value="ECO:0007669"/>
    <property type="project" value="TreeGrafter"/>
</dbReference>
<comment type="caution">
    <text evidence="3">The sequence shown here is derived from an EMBL/GenBank/DDBJ whole genome shotgun (WGS) entry which is preliminary data.</text>
</comment>
<sequence length="224" mass="25862">MGIYSRLSDIINSNMHAMLDKAEDPEKLVRLIIQEMEDTLVEVRSTSVRTIARKKTLERKHKALNRDAAEWERKAELAIRHEREDLARAALLAKQRIVDVQQEITDELKVLDEEQEKLDTDITKLKSKLADAKARQKSIVMRKRSATARVRVQQQVNSEKIDDAMAQFESYERRIDSLEAEAESYDLGRQDLNDEFAELESSEQVEEELAALKARMRPADKPSD</sequence>
<gene>
    <name evidence="3" type="primary">pspA</name>
    <name evidence="3" type="ORF">DEH80_04140</name>
</gene>
<reference evidence="3 4" key="1">
    <citation type="submission" date="2018-05" db="EMBL/GenBank/DDBJ databases">
        <title>Abyssibacter profundi OUC007T gen. nov., sp. nov, a marine bacterium isolated from seawater of the Mariana Trench.</title>
        <authorList>
            <person name="Zhou S."/>
        </authorList>
    </citation>
    <scope>NUCLEOTIDE SEQUENCE [LARGE SCALE GENOMIC DNA]</scope>
    <source>
        <strain evidence="3 4">OUC007</strain>
    </source>
</reference>
<evidence type="ECO:0000313" key="4">
    <source>
        <dbReference type="Proteomes" id="UP000251800"/>
    </source>
</evidence>
<dbReference type="InterPro" id="IPR007157">
    <property type="entry name" value="PspA_VIPP1"/>
</dbReference>
<evidence type="ECO:0000313" key="3">
    <source>
        <dbReference type="EMBL" id="PWN57126.1"/>
    </source>
</evidence>
<dbReference type="AlphaFoldDB" id="A0A363UNT9"/>
<dbReference type="OrthoDB" id="9779630at2"/>